<dbReference type="Gene3D" id="3.90.550.10">
    <property type="entry name" value="Spore Coat Polysaccharide Biosynthesis Protein SpsA, Chain A"/>
    <property type="match status" value="1"/>
</dbReference>
<accession>A0A1H4YUN3</accession>
<dbReference type="PANTHER" id="PTHR43685:SF3">
    <property type="entry name" value="SLR2126 PROTEIN"/>
    <property type="match status" value="1"/>
</dbReference>
<protein>
    <submittedName>
        <fullName evidence="2">Glycosyltransferase, GT2 family</fullName>
    </submittedName>
</protein>
<dbReference type="PANTHER" id="PTHR43685">
    <property type="entry name" value="GLYCOSYLTRANSFERASE"/>
    <property type="match status" value="1"/>
</dbReference>
<name>A0A1H4YUN3_9PSEU</name>
<dbReference type="InterPro" id="IPR001173">
    <property type="entry name" value="Glyco_trans_2-like"/>
</dbReference>
<dbReference type="InterPro" id="IPR029044">
    <property type="entry name" value="Nucleotide-diphossugar_trans"/>
</dbReference>
<dbReference type="EMBL" id="FNSO01000004">
    <property type="protein sequence ID" value="SED21365.1"/>
    <property type="molecule type" value="Genomic_DNA"/>
</dbReference>
<dbReference type="Pfam" id="PF00535">
    <property type="entry name" value="Glycos_transf_2"/>
    <property type="match status" value="1"/>
</dbReference>
<dbReference type="Proteomes" id="UP000199622">
    <property type="component" value="Unassembled WGS sequence"/>
</dbReference>
<dbReference type="AlphaFoldDB" id="A0A1H4YUN3"/>
<proteinExistence type="predicted"/>
<gene>
    <name evidence="2" type="ORF">SAMN04489727_6916</name>
</gene>
<evidence type="ECO:0000313" key="2">
    <source>
        <dbReference type="EMBL" id="SED21365.1"/>
    </source>
</evidence>
<reference evidence="3" key="1">
    <citation type="submission" date="2016-10" db="EMBL/GenBank/DDBJ databases">
        <authorList>
            <person name="Varghese N."/>
            <person name="Submissions S."/>
        </authorList>
    </citation>
    <scope>NUCLEOTIDE SEQUENCE [LARGE SCALE GENOMIC DNA]</scope>
    <source>
        <strain evidence="3">DSM 44544</strain>
    </source>
</reference>
<evidence type="ECO:0000313" key="3">
    <source>
        <dbReference type="Proteomes" id="UP000199622"/>
    </source>
</evidence>
<dbReference type="InterPro" id="IPR050834">
    <property type="entry name" value="Glycosyltransf_2"/>
</dbReference>
<evidence type="ECO:0000259" key="1">
    <source>
        <dbReference type="Pfam" id="PF00535"/>
    </source>
</evidence>
<dbReference type="RefSeq" id="WP_167384824.1">
    <property type="nucleotide sequence ID" value="NZ_FNSO01000004.1"/>
</dbReference>
<organism evidence="2 3">
    <name type="scientific">Amycolatopsis tolypomycina</name>
    <dbReference type="NCBI Taxonomy" id="208445"/>
    <lineage>
        <taxon>Bacteria</taxon>
        <taxon>Bacillati</taxon>
        <taxon>Actinomycetota</taxon>
        <taxon>Actinomycetes</taxon>
        <taxon>Pseudonocardiales</taxon>
        <taxon>Pseudonocardiaceae</taxon>
        <taxon>Amycolatopsis</taxon>
    </lineage>
</organism>
<feature type="domain" description="Glycosyltransferase 2-like" evidence="1">
    <location>
        <begin position="7"/>
        <end position="133"/>
    </location>
</feature>
<dbReference type="GO" id="GO:0016740">
    <property type="term" value="F:transferase activity"/>
    <property type="evidence" value="ECO:0007669"/>
    <property type="project" value="UniProtKB-KW"/>
</dbReference>
<sequence>MAEIAIVVLERNRRRYLEMVLSALCRQDIPLSRFRVIVVDNGSSEPLLPVVESFGSKLEIGCIRIDKAISRAAARNRGLAEVVESNVLLLDGDTLPDGDLVRRHLSVLADEGVVASLGARREHRPGTLHTQPLPPGASLTSFAALHDCAQQDLRIPAIEQRVIRENFDRICYFFFYTHNVAIRRSTVIASGGFNEDLTGWGLEDLEFGFRVREQLASGESIRWSPQAGSAHIPHLRDFGANLSELVTNQVTLLRHYKSFHWEGHRTASPDLECVRIIMAERLAEVFAKRAVVGREMPEVERWAGVEAGNSLLLGVGTMSGWHGIPAACRSSLADWRDRSVSSFCGTQFLAGDGSLCNVVNVDVWRALPWHHVSEMLAEAMRVSESAIFVSSLSYDKDLAGIDRDSGSGPRFVQDADFLANALSDFGLDFDVFRCADAAAVRVWSR</sequence>
<dbReference type="SUPFAM" id="SSF53448">
    <property type="entry name" value="Nucleotide-diphospho-sugar transferases"/>
    <property type="match status" value="1"/>
</dbReference>
<keyword evidence="2" id="KW-0808">Transferase</keyword>
<dbReference type="STRING" id="208445.SAMN04489727_6916"/>
<keyword evidence="3" id="KW-1185">Reference proteome</keyword>